<comment type="caution">
    <text evidence="15">The sequence shown here is derived from an EMBL/GenBank/DDBJ whole genome shotgun (WGS) entry which is preliminary data.</text>
</comment>
<comment type="similarity">
    <text evidence="4 14">Belongs to the tetraspanin (TM4SF) family.</text>
</comment>
<evidence type="ECO:0000256" key="5">
    <source>
        <dbReference type="ARBA" id="ARBA00022475"/>
    </source>
</evidence>
<keyword evidence="12" id="KW-0325">Glycoprotein</keyword>
<feature type="transmembrane region" description="Helical" evidence="14">
    <location>
        <begin position="100"/>
        <end position="122"/>
    </location>
</feature>
<dbReference type="CDD" id="cd03158">
    <property type="entry name" value="penumbra_like_LEL"/>
    <property type="match status" value="1"/>
</dbReference>
<feature type="non-terminal residue" evidence="15">
    <location>
        <position position="1"/>
    </location>
</feature>
<evidence type="ECO:0000256" key="3">
    <source>
        <dbReference type="ARBA" id="ARBA00004651"/>
    </source>
</evidence>
<evidence type="ECO:0000256" key="9">
    <source>
        <dbReference type="ARBA" id="ARBA00022989"/>
    </source>
</evidence>
<dbReference type="InterPro" id="IPR008952">
    <property type="entry name" value="Tetraspanin_EC2_sf"/>
</dbReference>
<feature type="non-terminal residue" evidence="15">
    <location>
        <position position="285"/>
    </location>
</feature>
<evidence type="ECO:0000256" key="14">
    <source>
        <dbReference type="RuleBase" id="RU361218"/>
    </source>
</evidence>
<evidence type="ECO:0000256" key="8">
    <source>
        <dbReference type="ARBA" id="ARBA00022949"/>
    </source>
</evidence>
<dbReference type="SUPFAM" id="SSF48652">
    <property type="entry name" value="Tetraspanin"/>
    <property type="match status" value="1"/>
</dbReference>
<feature type="transmembrane region" description="Helical" evidence="14">
    <location>
        <begin position="28"/>
        <end position="50"/>
    </location>
</feature>
<dbReference type="PANTHER" id="PTHR19282:SF168">
    <property type="entry name" value="TETRASPANIN"/>
    <property type="match status" value="1"/>
</dbReference>
<dbReference type="PIRSF" id="PIRSF002419">
    <property type="entry name" value="Tetraspanin"/>
    <property type="match status" value="1"/>
</dbReference>
<evidence type="ECO:0000256" key="6">
    <source>
        <dbReference type="ARBA" id="ARBA00022490"/>
    </source>
</evidence>
<evidence type="ECO:0000313" key="15">
    <source>
        <dbReference type="EMBL" id="KAG2463911.1"/>
    </source>
</evidence>
<evidence type="ECO:0000256" key="10">
    <source>
        <dbReference type="ARBA" id="ARBA00023136"/>
    </source>
</evidence>
<keyword evidence="16" id="KW-1185">Reference proteome</keyword>
<dbReference type="EMBL" id="JAATIS010003638">
    <property type="protein sequence ID" value="KAG2463911.1"/>
    <property type="molecule type" value="Genomic_DNA"/>
</dbReference>
<dbReference type="InterPro" id="IPR000301">
    <property type="entry name" value="Tetraspanin_animals"/>
</dbReference>
<name>A0A8X7X9H5_POLSE</name>
<keyword evidence="8" id="KW-0965">Cell junction</keyword>
<reference evidence="15 16" key="1">
    <citation type="journal article" date="2021" name="Cell">
        <title>Tracing the genetic footprints of vertebrate landing in non-teleost ray-finned fishes.</title>
        <authorList>
            <person name="Bi X."/>
            <person name="Wang K."/>
            <person name="Yang L."/>
            <person name="Pan H."/>
            <person name="Jiang H."/>
            <person name="Wei Q."/>
            <person name="Fang M."/>
            <person name="Yu H."/>
            <person name="Zhu C."/>
            <person name="Cai Y."/>
            <person name="He Y."/>
            <person name="Gan X."/>
            <person name="Zeng H."/>
            <person name="Yu D."/>
            <person name="Zhu Y."/>
            <person name="Jiang H."/>
            <person name="Qiu Q."/>
            <person name="Yang H."/>
            <person name="Zhang Y.E."/>
            <person name="Wang W."/>
            <person name="Zhu M."/>
            <person name="He S."/>
            <person name="Zhang G."/>
        </authorList>
    </citation>
    <scope>NUCLEOTIDE SEQUENCE [LARGE SCALE GENOMIC DNA]</scope>
    <source>
        <strain evidence="15">Bchr_013</strain>
    </source>
</reference>
<dbReference type="PANTHER" id="PTHR19282">
    <property type="entry name" value="TETRASPANIN"/>
    <property type="match status" value="1"/>
</dbReference>
<evidence type="ECO:0000256" key="4">
    <source>
        <dbReference type="ARBA" id="ARBA00006840"/>
    </source>
</evidence>
<keyword evidence="6" id="KW-0963">Cytoplasm</keyword>
<feature type="transmembrane region" description="Helical" evidence="14">
    <location>
        <begin position="70"/>
        <end position="91"/>
    </location>
</feature>
<comment type="subcellular location">
    <subcellularLocation>
        <location evidence="2">Cell junction</location>
        <location evidence="2">Adherens junction</location>
    </subcellularLocation>
    <subcellularLocation>
        <location evidence="3">Cell membrane</location>
        <topology evidence="3">Multi-pass membrane protein</topology>
    </subcellularLocation>
    <subcellularLocation>
        <location evidence="1">Cytoplasm</location>
    </subcellularLocation>
    <subcellularLocation>
        <location evidence="14">Membrane</location>
        <topology evidence="14">Multi-pass membrane protein</topology>
    </subcellularLocation>
</comment>
<organism evidence="15 16">
    <name type="scientific">Polypterus senegalus</name>
    <name type="common">Senegal bichir</name>
    <dbReference type="NCBI Taxonomy" id="55291"/>
    <lineage>
        <taxon>Eukaryota</taxon>
        <taxon>Metazoa</taxon>
        <taxon>Chordata</taxon>
        <taxon>Craniata</taxon>
        <taxon>Vertebrata</taxon>
        <taxon>Euteleostomi</taxon>
        <taxon>Actinopterygii</taxon>
        <taxon>Polypteriformes</taxon>
        <taxon>Polypteridae</taxon>
        <taxon>Polypterus</taxon>
    </lineage>
</organism>
<dbReference type="GO" id="GO:0019899">
    <property type="term" value="F:enzyme binding"/>
    <property type="evidence" value="ECO:0007669"/>
    <property type="project" value="UniProtKB-ARBA"/>
</dbReference>
<dbReference type="PRINTS" id="PR00259">
    <property type="entry name" value="TMFOUR"/>
</dbReference>
<dbReference type="GO" id="GO:0005737">
    <property type="term" value="C:cytoplasm"/>
    <property type="evidence" value="ECO:0007669"/>
    <property type="project" value="UniProtKB-SubCell"/>
</dbReference>
<evidence type="ECO:0000256" key="1">
    <source>
        <dbReference type="ARBA" id="ARBA00004496"/>
    </source>
</evidence>
<gene>
    <name evidence="15" type="primary">Tspan33_1</name>
    <name evidence="15" type="ORF">GTO96_0003118</name>
</gene>
<dbReference type="GO" id="GO:0046931">
    <property type="term" value="P:pore complex assembly"/>
    <property type="evidence" value="ECO:0007669"/>
    <property type="project" value="UniProtKB-ARBA"/>
</dbReference>
<evidence type="ECO:0000256" key="12">
    <source>
        <dbReference type="ARBA" id="ARBA00023180"/>
    </source>
</evidence>
<keyword evidence="11 13" id="KW-1015">Disulfide bond</keyword>
<feature type="transmembrane region" description="Helical" evidence="14">
    <location>
        <begin position="240"/>
        <end position="271"/>
    </location>
</feature>
<evidence type="ECO:0000256" key="2">
    <source>
        <dbReference type="ARBA" id="ARBA00004536"/>
    </source>
</evidence>
<dbReference type="InterPro" id="IPR018499">
    <property type="entry name" value="Tetraspanin/Peripherin"/>
</dbReference>
<accession>A0A8X7X9H5</accession>
<protein>
    <recommendedName>
        <fullName evidence="14">Tetraspanin</fullName>
    </recommendedName>
</protein>
<evidence type="ECO:0000256" key="13">
    <source>
        <dbReference type="PIRSR" id="PIRSR002419-1"/>
    </source>
</evidence>
<dbReference type="AlphaFoldDB" id="A0A8X7X9H5"/>
<keyword evidence="5" id="KW-1003">Cell membrane</keyword>
<dbReference type="Gene3D" id="1.10.1450.10">
    <property type="entry name" value="Tetraspanin"/>
    <property type="match status" value="1"/>
</dbReference>
<sequence>MIPAVEQRASFHTPAATSDFRSMEYLEYVYHCFTFFYSQVASALLIAVGIYAKLAKEGGIVDLLTTDPALMLIVIGSLMFVITFFGCLGALRDTSILLKIFAGIMAVVLILQITAAVLGFIFSDLVMERSEALVKRGISTYRNDLDLDNLIDFIQKKFQCCGSKSLRDWSANVYFHCDTSNPSLERCGVPFSCCIPEKEETVINTMCGYGVQSQRDWDLIDKIYVEGCLDKVVVWGRQNLLALGGITLGLFVLEIFMIVLASVQISQLTLISNEKKRKSLRYTSR</sequence>
<feature type="disulfide bond" evidence="13">
    <location>
        <begin position="161"/>
        <end position="177"/>
    </location>
</feature>
<dbReference type="GO" id="GO:0005912">
    <property type="term" value="C:adherens junction"/>
    <property type="evidence" value="ECO:0007669"/>
    <property type="project" value="UniProtKB-SubCell"/>
</dbReference>
<dbReference type="GO" id="GO:0072659">
    <property type="term" value="P:protein localization to plasma membrane"/>
    <property type="evidence" value="ECO:0007669"/>
    <property type="project" value="UniProtKB-ARBA"/>
</dbReference>
<proteinExistence type="inferred from homology"/>
<keyword evidence="10 14" id="KW-0472">Membrane</keyword>
<evidence type="ECO:0000256" key="7">
    <source>
        <dbReference type="ARBA" id="ARBA00022692"/>
    </source>
</evidence>
<evidence type="ECO:0000256" key="11">
    <source>
        <dbReference type="ARBA" id="ARBA00023157"/>
    </source>
</evidence>
<dbReference type="Proteomes" id="UP000886611">
    <property type="component" value="Unassembled WGS sequence"/>
</dbReference>
<keyword evidence="9 14" id="KW-1133">Transmembrane helix</keyword>
<dbReference type="FunFam" id="1.10.1450.10:FF:000007">
    <property type="entry name" value="Tetraspanin"/>
    <property type="match status" value="1"/>
</dbReference>
<dbReference type="Pfam" id="PF00335">
    <property type="entry name" value="Tetraspanin"/>
    <property type="match status" value="1"/>
</dbReference>
<evidence type="ECO:0000313" key="16">
    <source>
        <dbReference type="Proteomes" id="UP000886611"/>
    </source>
</evidence>
<dbReference type="GO" id="GO:0051604">
    <property type="term" value="P:protein maturation"/>
    <property type="evidence" value="ECO:0007669"/>
    <property type="project" value="UniProtKB-ARBA"/>
</dbReference>
<dbReference type="GO" id="GO:0005886">
    <property type="term" value="C:plasma membrane"/>
    <property type="evidence" value="ECO:0007669"/>
    <property type="project" value="UniProtKB-SubCell"/>
</dbReference>
<keyword evidence="7 14" id="KW-0812">Transmembrane</keyword>
<dbReference type="GO" id="GO:0046930">
    <property type="term" value="C:pore complex"/>
    <property type="evidence" value="ECO:0007669"/>
    <property type="project" value="UniProtKB-ARBA"/>
</dbReference>